<gene>
    <name evidence="1" type="ORF">PT974_06790</name>
</gene>
<evidence type="ECO:0000313" key="1">
    <source>
        <dbReference type="EMBL" id="KAK5993360.1"/>
    </source>
</evidence>
<comment type="caution">
    <text evidence="1">The sequence shown here is derived from an EMBL/GenBank/DDBJ whole genome shotgun (WGS) entry which is preliminary data.</text>
</comment>
<reference evidence="1 2" key="1">
    <citation type="submission" date="2024-01" db="EMBL/GenBank/DDBJ databases">
        <title>Complete genome of Cladobotryum mycophilum ATHUM6906.</title>
        <authorList>
            <person name="Christinaki A.C."/>
            <person name="Myridakis A.I."/>
            <person name="Kouvelis V.N."/>
        </authorList>
    </citation>
    <scope>NUCLEOTIDE SEQUENCE [LARGE SCALE GENOMIC DNA]</scope>
    <source>
        <strain evidence="1 2">ATHUM6906</strain>
    </source>
</reference>
<protein>
    <submittedName>
        <fullName evidence="1">Uncharacterized protein</fullName>
    </submittedName>
</protein>
<keyword evidence="2" id="KW-1185">Reference proteome</keyword>
<dbReference type="Proteomes" id="UP001338125">
    <property type="component" value="Unassembled WGS sequence"/>
</dbReference>
<organism evidence="1 2">
    <name type="scientific">Cladobotryum mycophilum</name>
    <dbReference type="NCBI Taxonomy" id="491253"/>
    <lineage>
        <taxon>Eukaryota</taxon>
        <taxon>Fungi</taxon>
        <taxon>Dikarya</taxon>
        <taxon>Ascomycota</taxon>
        <taxon>Pezizomycotina</taxon>
        <taxon>Sordariomycetes</taxon>
        <taxon>Hypocreomycetidae</taxon>
        <taxon>Hypocreales</taxon>
        <taxon>Hypocreaceae</taxon>
        <taxon>Cladobotryum</taxon>
    </lineage>
</organism>
<sequence length="43" mass="4859">MSWQNGQRVGVKGKRILDADLVALMLHLELDHDGLIEFRRGGI</sequence>
<evidence type="ECO:0000313" key="2">
    <source>
        <dbReference type="Proteomes" id="UP001338125"/>
    </source>
</evidence>
<name>A0ABR0SNL1_9HYPO</name>
<proteinExistence type="predicted"/>
<dbReference type="EMBL" id="JAVFKD010000012">
    <property type="protein sequence ID" value="KAK5993360.1"/>
    <property type="molecule type" value="Genomic_DNA"/>
</dbReference>
<accession>A0ABR0SNL1</accession>